<dbReference type="SUPFAM" id="SSF48452">
    <property type="entry name" value="TPR-like"/>
    <property type="match status" value="1"/>
</dbReference>
<sequence length="626" mass="74226">MISLFLLIILLSIRLIIDLDLGFHLRGGQWMLENRSFHKFDVFTYTVNDHEYIAMYWLYQIILFITYKLFNYGGISILNSILLVIVFFMIFLRMKNHNIRPGIISIIFLPALFTMEIRFGVRPEIMTWILLLCMLTVLDQYYHYGRNHLFLLPIIQLFWVNLHGLFIIGWFLLGAYFISKYFHEHKFDKKLFWWSLCTILISLVNPYFIKGVLFPFYLFTRLQCSNIFKGAITELTSPWSTKALANMPHLPLFIYYAFVLISFLFLIYTWRKRKLHEFLIIAAFFYISYTTVRNLPIFIIAAMPIIGTGLNELLSKGKLNFFKKNIPGAMRPAAFLLTGFIILLCIRIVTNAFYAGRRGGNFGIGIDEKMHPVAASEFMNKNGLRTRFINDLNRGSWLIWATKQPVFIDGRLEVIQEDFFREYEKSYQRNGLTELINEYGPRLIIFDYSYPEAMIWEIQLQQLPDWRKIYWDETSVIYALNDYRPDLEAINFMKIVHKMGVDTTTNSDQIWQLLQRPDRSRFIAWLKGFYKYNYFPAELGRMAYYASVNLEFHASELLYFEFLQRTDQNHYAAYIGLGTIYMLTGQLDRSLYCYERALKQNPKSEIAARRIKEIKEYLGNKPLLYK</sequence>
<feature type="transmembrane region" description="Helical" evidence="2">
    <location>
        <begin position="191"/>
        <end position="209"/>
    </location>
</feature>
<dbReference type="AlphaFoldDB" id="A0A1F4UDQ5"/>
<reference evidence="3 4" key="1">
    <citation type="journal article" date="2016" name="Nat. Commun.">
        <title>Thousands of microbial genomes shed light on interconnected biogeochemical processes in an aquifer system.</title>
        <authorList>
            <person name="Anantharaman K."/>
            <person name="Brown C.T."/>
            <person name="Hug L.A."/>
            <person name="Sharon I."/>
            <person name="Castelle C.J."/>
            <person name="Probst A.J."/>
            <person name="Thomas B.C."/>
            <person name="Singh A."/>
            <person name="Wilkins M.J."/>
            <person name="Karaoz U."/>
            <person name="Brodie E.L."/>
            <person name="Williams K.H."/>
            <person name="Hubbard S.S."/>
            <person name="Banfield J.F."/>
        </authorList>
    </citation>
    <scope>NUCLEOTIDE SEQUENCE [LARGE SCALE GENOMIC DNA]</scope>
</reference>
<dbReference type="SMART" id="SM00028">
    <property type="entry name" value="TPR"/>
    <property type="match status" value="1"/>
</dbReference>
<keyword evidence="2" id="KW-0812">Transmembrane</keyword>
<feature type="transmembrane region" description="Helical" evidence="2">
    <location>
        <begin position="125"/>
        <end position="144"/>
    </location>
</feature>
<organism evidence="3 4">
    <name type="scientific">candidate division WOR-3 bacterium RBG_13_43_14</name>
    <dbReference type="NCBI Taxonomy" id="1802590"/>
    <lineage>
        <taxon>Bacteria</taxon>
        <taxon>Bacteria division WOR-3</taxon>
    </lineage>
</organism>
<protein>
    <submittedName>
        <fullName evidence="3">Uncharacterized protein</fullName>
    </submittedName>
</protein>
<evidence type="ECO:0000256" key="2">
    <source>
        <dbReference type="SAM" id="Phobius"/>
    </source>
</evidence>
<dbReference type="InterPro" id="IPR011990">
    <property type="entry name" value="TPR-like_helical_dom_sf"/>
</dbReference>
<keyword evidence="1" id="KW-0802">TPR repeat</keyword>
<feature type="transmembrane region" description="Helical" evidence="2">
    <location>
        <begin position="77"/>
        <end position="93"/>
    </location>
</feature>
<dbReference type="PROSITE" id="PS50293">
    <property type="entry name" value="TPR_REGION"/>
    <property type="match status" value="1"/>
</dbReference>
<dbReference type="EMBL" id="MEUM01000044">
    <property type="protein sequence ID" value="OGC42940.1"/>
    <property type="molecule type" value="Genomic_DNA"/>
</dbReference>
<dbReference type="Gene3D" id="1.25.40.10">
    <property type="entry name" value="Tetratricopeptide repeat domain"/>
    <property type="match status" value="1"/>
</dbReference>
<evidence type="ECO:0000256" key="1">
    <source>
        <dbReference type="PROSITE-ProRule" id="PRU00339"/>
    </source>
</evidence>
<feature type="transmembrane region" description="Helical" evidence="2">
    <location>
        <begin position="249"/>
        <end position="268"/>
    </location>
</feature>
<keyword evidence="2" id="KW-0472">Membrane</keyword>
<dbReference type="InterPro" id="IPR019734">
    <property type="entry name" value="TPR_rpt"/>
</dbReference>
<feature type="transmembrane region" description="Helical" evidence="2">
    <location>
        <begin position="150"/>
        <end position="179"/>
    </location>
</feature>
<feature type="transmembrane region" description="Helical" evidence="2">
    <location>
        <begin position="275"/>
        <end position="291"/>
    </location>
</feature>
<gene>
    <name evidence="3" type="ORF">A2Y85_00850</name>
</gene>
<feature type="transmembrane region" description="Helical" evidence="2">
    <location>
        <begin position="297"/>
        <end position="314"/>
    </location>
</feature>
<dbReference type="Pfam" id="PF00515">
    <property type="entry name" value="TPR_1"/>
    <property type="match status" value="1"/>
</dbReference>
<feature type="transmembrane region" description="Helical" evidence="2">
    <location>
        <begin position="99"/>
        <end position="118"/>
    </location>
</feature>
<evidence type="ECO:0000313" key="3">
    <source>
        <dbReference type="EMBL" id="OGC42940.1"/>
    </source>
</evidence>
<feature type="transmembrane region" description="Helical" evidence="2">
    <location>
        <begin position="334"/>
        <end position="354"/>
    </location>
</feature>
<dbReference type="PROSITE" id="PS50005">
    <property type="entry name" value="TPR"/>
    <property type="match status" value="1"/>
</dbReference>
<name>A0A1F4UDQ5_UNCW3</name>
<feature type="transmembrane region" description="Helical" evidence="2">
    <location>
        <begin position="52"/>
        <end position="70"/>
    </location>
</feature>
<evidence type="ECO:0000313" key="4">
    <source>
        <dbReference type="Proteomes" id="UP000177025"/>
    </source>
</evidence>
<dbReference type="Proteomes" id="UP000177025">
    <property type="component" value="Unassembled WGS sequence"/>
</dbReference>
<keyword evidence="2" id="KW-1133">Transmembrane helix</keyword>
<proteinExistence type="predicted"/>
<comment type="caution">
    <text evidence="3">The sequence shown here is derived from an EMBL/GenBank/DDBJ whole genome shotgun (WGS) entry which is preliminary data.</text>
</comment>
<accession>A0A1F4UDQ5</accession>
<feature type="repeat" description="TPR" evidence="1">
    <location>
        <begin position="571"/>
        <end position="604"/>
    </location>
</feature>